<dbReference type="FunFam" id="3.40.50.720:FF:000084">
    <property type="entry name" value="Short-chain dehydrogenase reductase"/>
    <property type="match status" value="1"/>
</dbReference>
<dbReference type="Proteomes" id="UP000728032">
    <property type="component" value="Unassembled WGS sequence"/>
</dbReference>
<dbReference type="InterPro" id="IPR002347">
    <property type="entry name" value="SDR_fam"/>
</dbReference>
<accession>A0A7R9M6J6</accession>
<dbReference type="PRINTS" id="PR00081">
    <property type="entry name" value="GDHRDH"/>
</dbReference>
<dbReference type="EMBL" id="CAJPVJ010008101">
    <property type="protein sequence ID" value="CAG2171705.1"/>
    <property type="molecule type" value="Genomic_DNA"/>
</dbReference>
<proteinExistence type="predicted"/>
<dbReference type="InterPro" id="IPR036291">
    <property type="entry name" value="NAD(P)-bd_dom_sf"/>
</dbReference>
<evidence type="ECO:0000313" key="1">
    <source>
        <dbReference type="EMBL" id="CAD7654518.1"/>
    </source>
</evidence>
<dbReference type="AlphaFoldDB" id="A0A7R9M6J6"/>
<organism evidence="1">
    <name type="scientific">Oppiella nova</name>
    <dbReference type="NCBI Taxonomy" id="334625"/>
    <lineage>
        <taxon>Eukaryota</taxon>
        <taxon>Metazoa</taxon>
        <taxon>Ecdysozoa</taxon>
        <taxon>Arthropoda</taxon>
        <taxon>Chelicerata</taxon>
        <taxon>Arachnida</taxon>
        <taxon>Acari</taxon>
        <taxon>Acariformes</taxon>
        <taxon>Sarcoptiformes</taxon>
        <taxon>Oribatida</taxon>
        <taxon>Brachypylina</taxon>
        <taxon>Oppioidea</taxon>
        <taxon>Oppiidae</taxon>
        <taxon>Oppiella</taxon>
    </lineage>
</organism>
<gene>
    <name evidence="1" type="ORF">ONB1V03_LOCUS11165</name>
</gene>
<dbReference type="PRINTS" id="PR00080">
    <property type="entry name" value="SDRFAMILY"/>
</dbReference>
<dbReference type="EMBL" id="OC922926">
    <property type="protein sequence ID" value="CAD7654518.1"/>
    <property type="molecule type" value="Genomic_DNA"/>
</dbReference>
<name>A0A7R9M6J6_9ACAR</name>
<dbReference type="OrthoDB" id="6432056at2759"/>
<keyword evidence="2" id="KW-1185">Reference proteome</keyword>
<protein>
    <recommendedName>
        <fullName evidence="3">Short-chain dehydrogenase</fullName>
    </recommendedName>
</protein>
<sequence length="248" mass="26570">MPDARDFTGKVVLITGSSTGIGAEIAVEFARLGAQVVVTGRDAQRVSDVAKQCREVSPKGLKALEVLADMSVSEDCRRLIATTIDTFTRLDVLVNNAGKGVLSTLTDPDIMHKYRDCMDTNLRSVVLLTHLCVQHLVKTGGNIVNISSNAAIKPTPRLPLYRTAKCALDMFTKCAALDAGAVSTNFLLTMGSTKQESDVKYNEIAMKTPVGRVGEPIDIANAVLYLSSPDAQFITGSCFVCDGGYVHI</sequence>
<dbReference type="Pfam" id="PF13561">
    <property type="entry name" value="adh_short_C2"/>
    <property type="match status" value="1"/>
</dbReference>
<evidence type="ECO:0000313" key="2">
    <source>
        <dbReference type="Proteomes" id="UP000728032"/>
    </source>
</evidence>
<reference evidence="1" key="1">
    <citation type="submission" date="2020-11" db="EMBL/GenBank/DDBJ databases">
        <authorList>
            <person name="Tran Van P."/>
        </authorList>
    </citation>
    <scope>NUCLEOTIDE SEQUENCE</scope>
</reference>
<dbReference type="PANTHER" id="PTHR43975">
    <property type="entry name" value="ZGC:101858"/>
    <property type="match status" value="1"/>
</dbReference>
<evidence type="ECO:0008006" key="3">
    <source>
        <dbReference type="Google" id="ProtNLM"/>
    </source>
</evidence>
<dbReference type="PANTHER" id="PTHR43975:SF2">
    <property type="entry name" value="EG:BACR7A4.14 PROTEIN-RELATED"/>
    <property type="match status" value="1"/>
</dbReference>
<dbReference type="Gene3D" id="3.40.50.720">
    <property type="entry name" value="NAD(P)-binding Rossmann-like Domain"/>
    <property type="match status" value="1"/>
</dbReference>
<dbReference type="SUPFAM" id="SSF51735">
    <property type="entry name" value="NAD(P)-binding Rossmann-fold domains"/>
    <property type="match status" value="1"/>
</dbReference>